<dbReference type="Pfam" id="PF13424">
    <property type="entry name" value="TPR_12"/>
    <property type="match status" value="1"/>
</dbReference>
<dbReference type="PANTHER" id="PTHR12601:SF6">
    <property type="entry name" value="CLUSTERED MITOCHONDRIA PROTEIN HOMOLOG"/>
    <property type="match status" value="1"/>
</dbReference>
<accession>A0A016VXA4</accession>
<dbReference type="Proteomes" id="UP000024635">
    <property type="component" value="Unassembled WGS sequence"/>
</dbReference>
<dbReference type="Gene3D" id="1.25.40.10">
    <property type="entry name" value="Tetratricopeptide repeat domain"/>
    <property type="match status" value="1"/>
</dbReference>
<dbReference type="PANTHER" id="PTHR12601">
    <property type="entry name" value="EUKARYOTIC TRANSLATION INITIATION FACTOR 3 SUBUNIT EIF-3"/>
    <property type="match status" value="1"/>
</dbReference>
<dbReference type="AlphaFoldDB" id="A0A016VXA4"/>
<evidence type="ECO:0000313" key="2">
    <source>
        <dbReference type="EMBL" id="EYC32234.1"/>
    </source>
</evidence>
<gene>
    <name evidence="2" type="primary">Acey_s0003.g1469</name>
    <name evidence="2" type="ORF">Y032_0003g1469</name>
</gene>
<organism evidence="2 3">
    <name type="scientific">Ancylostoma ceylanicum</name>
    <dbReference type="NCBI Taxonomy" id="53326"/>
    <lineage>
        <taxon>Eukaryota</taxon>
        <taxon>Metazoa</taxon>
        <taxon>Ecdysozoa</taxon>
        <taxon>Nematoda</taxon>
        <taxon>Chromadorea</taxon>
        <taxon>Rhabditida</taxon>
        <taxon>Rhabditina</taxon>
        <taxon>Rhabditomorpha</taxon>
        <taxon>Strongyloidea</taxon>
        <taxon>Ancylostomatidae</taxon>
        <taxon>Ancylostomatinae</taxon>
        <taxon>Ancylostoma</taxon>
    </lineage>
</organism>
<dbReference type="STRING" id="53326.A0A016VXA4"/>
<evidence type="ECO:0000313" key="3">
    <source>
        <dbReference type="Proteomes" id="UP000024635"/>
    </source>
</evidence>
<dbReference type="InterPro" id="IPR011990">
    <property type="entry name" value="TPR-like_helical_dom_sf"/>
</dbReference>
<proteinExistence type="predicted"/>
<keyword evidence="3" id="KW-1185">Reference proteome</keyword>
<feature type="region of interest" description="Disordered" evidence="1">
    <location>
        <begin position="321"/>
        <end position="344"/>
    </location>
</feature>
<name>A0A016VXA4_9BILA</name>
<reference evidence="3" key="1">
    <citation type="journal article" date="2015" name="Nat. Genet.">
        <title>The genome and transcriptome of the zoonotic hookworm Ancylostoma ceylanicum identify infection-specific gene families.</title>
        <authorList>
            <person name="Schwarz E.M."/>
            <person name="Hu Y."/>
            <person name="Antoshechkin I."/>
            <person name="Miller M.M."/>
            <person name="Sternberg P.W."/>
            <person name="Aroian R.V."/>
        </authorList>
    </citation>
    <scope>NUCLEOTIDE SEQUENCE</scope>
    <source>
        <strain evidence="3">HY135</strain>
    </source>
</reference>
<dbReference type="EMBL" id="JARK01001339">
    <property type="protein sequence ID" value="EYC32234.1"/>
    <property type="molecule type" value="Genomic_DNA"/>
</dbReference>
<dbReference type="Pfam" id="PF13374">
    <property type="entry name" value="TPR_10"/>
    <property type="match status" value="1"/>
</dbReference>
<dbReference type="OrthoDB" id="1414216at2759"/>
<comment type="caution">
    <text evidence="2">The sequence shown here is derived from an EMBL/GenBank/DDBJ whole genome shotgun (WGS) entry which is preliminary data.</text>
</comment>
<dbReference type="InterPro" id="IPR027523">
    <property type="entry name" value="CLU_prot"/>
</dbReference>
<feature type="compositionally biased region" description="Low complexity" evidence="1">
    <location>
        <begin position="322"/>
        <end position="334"/>
    </location>
</feature>
<dbReference type="GO" id="GO:0005737">
    <property type="term" value="C:cytoplasm"/>
    <property type="evidence" value="ECO:0007669"/>
    <property type="project" value="TreeGrafter"/>
</dbReference>
<sequence length="344" mass="37608">MSCPGRVVVAFVTSIALLRMFRVEVLATKIITALLETLKDHATQLSCRAALVVRRGRPSSPLQQQRLFIRVNLMTSVYGAMHSELAQALRLLARLSYILGDPAEAVAQQHRAALMSERCNGVDHAYTIIEYINLAHFAFSNLYIPAALRLLYRARYLLLIAHGENHPLMAQIDGNIGVILFAVHEFDAALRFLQSAEAAMAANGEPKRLKSALVQHIAARAHASRGDFRAALAAEKETYSIYNGLFGPEHEKTKESSEYLSQLTMQAVAFQRKVMDATKGNNVGPLLPTQLPQPSLSSILDVLNILNGIIIISVANVPSAVETPEAAETKPTTESLGMTDEALD</sequence>
<dbReference type="SUPFAM" id="SSF48452">
    <property type="entry name" value="TPR-like"/>
    <property type="match status" value="1"/>
</dbReference>
<dbReference type="GO" id="GO:0003729">
    <property type="term" value="F:mRNA binding"/>
    <property type="evidence" value="ECO:0007669"/>
    <property type="project" value="TreeGrafter"/>
</dbReference>
<dbReference type="GO" id="GO:0048312">
    <property type="term" value="P:intracellular distribution of mitochondria"/>
    <property type="evidence" value="ECO:0007669"/>
    <property type="project" value="TreeGrafter"/>
</dbReference>
<protein>
    <submittedName>
        <fullName evidence="2">Uncharacterized protein</fullName>
    </submittedName>
</protein>
<evidence type="ECO:0000256" key="1">
    <source>
        <dbReference type="SAM" id="MobiDB-lite"/>
    </source>
</evidence>